<keyword evidence="8" id="KW-0456">Lyase</keyword>
<evidence type="ECO:0000256" key="3">
    <source>
        <dbReference type="ARBA" id="ARBA00022603"/>
    </source>
</evidence>
<name>A0ABQ2NBD8_9ACTN</name>
<dbReference type="EMBL" id="BMNI01000006">
    <property type="protein sequence ID" value="GGO91476.1"/>
    <property type="molecule type" value="Genomic_DNA"/>
</dbReference>
<dbReference type="InterPro" id="IPR000878">
    <property type="entry name" value="4pyrrol_Mease"/>
</dbReference>
<dbReference type="NCBIfam" id="TIGR01469">
    <property type="entry name" value="cobA_cysG_Cterm"/>
    <property type="match status" value="1"/>
</dbReference>
<dbReference type="PANTHER" id="PTHR45790:SF3">
    <property type="entry name" value="S-ADENOSYL-L-METHIONINE-DEPENDENT UROPORPHYRINOGEN III METHYLTRANSFERASE, CHLOROPLASTIC"/>
    <property type="match status" value="1"/>
</dbReference>
<dbReference type="InterPro" id="IPR014776">
    <property type="entry name" value="4pyrrole_Mease_sub2"/>
</dbReference>
<evidence type="ECO:0000256" key="5">
    <source>
        <dbReference type="ARBA" id="ARBA00022691"/>
    </source>
</evidence>
<evidence type="ECO:0000256" key="2">
    <source>
        <dbReference type="ARBA" id="ARBA00022573"/>
    </source>
</evidence>
<evidence type="ECO:0000256" key="7">
    <source>
        <dbReference type="ARBA" id="ARBA00023027"/>
    </source>
</evidence>
<keyword evidence="10" id="KW-0511">Multifunctional enzyme</keyword>
<dbReference type="Pfam" id="PF00590">
    <property type="entry name" value="TP_methylase"/>
    <property type="match status" value="1"/>
</dbReference>
<evidence type="ECO:0000256" key="8">
    <source>
        <dbReference type="ARBA" id="ARBA00023239"/>
    </source>
</evidence>
<keyword evidence="5" id="KW-0949">S-adenosyl-L-methionine</keyword>
<dbReference type="Pfam" id="PF13241">
    <property type="entry name" value="NAD_binding_7"/>
    <property type="match status" value="1"/>
</dbReference>
<dbReference type="Gene3D" id="3.40.50.720">
    <property type="entry name" value="NAD(P)-binding Rossmann-like Domain"/>
    <property type="match status" value="1"/>
</dbReference>
<evidence type="ECO:0000313" key="14">
    <source>
        <dbReference type="Proteomes" id="UP000655410"/>
    </source>
</evidence>
<accession>A0ABQ2NBD8</accession>
<dbReference type="NCBIfam" id="TIGR01470">
    <property type="entry name" value="cysG_Nterm"/>
    <property type="match status" value="1"/>
</dbReference>
<dbReference type="InterPro" id="IPR050161">
    <property type="entry name" value="Siro_Cobalamin_biosynth"/>
</dbReference>
<dbReference type="InterPro" id="IPR014777">
    <property type="entry name" value="4pyrrole_Mease_sub1"/>
</dbReference>
<dbReference type="InterPro" id="IPR036291">
    <property type="entry name" value="NAD(P)-bd_dom_sf"/>
</dbReference>
<evidence type="ECO:0000256" key="10">
    <source>
        <dbReference type="ARBA" id="ARBA00023268"/>
    </source>
</evidence>
<dbReference type="InterPro" id="IPR035996">
    <property type="entry name" value="4pyrrol_Methylase_sf"/>
</dbReference>
<reference evidence="14" key="1">
    <citation type="journal article" date="2019" name="Int. J. Syst. Evol. Microbiol.">
        <title>The Global Catalogue of Microorganisms (GCM) 10K type strain sequencing project: providing services to taxonomists for standard genome sequencing and annotation.</title>
        <authorList>
            <consortium name="The Broad Institute Genomics Platform"/>
            <consortium name="The Broad Institute Genome Sequencing Center for Infectious Disease"/>
            <person name="Wu L."/>
            <person name="Ma J."/>
        </authorList>
    </citation>
    <scope>NUCLEOTIDE SEQUENCE [LARGE SCALE GENOMIC DNA]</scope>
    <source>
        <strain evidence="14">CGMCC 4.7371</strain>
    </source>
</reference>
<gene>
    <name evidence="13" type="primary">cobA</name>
    <name evidence="13" type="ORF">GCM10011584_25680</name>
</gene>
<organism evidence="13 14">
    <name type="scientific">Nocardioides phosphati</name>
    <dbReference type="NCBI Taxonomy" id="1867775"/>
    <lineage>
        <taxon>Bacteria</taxon>
        <taxon>Bacillati</taxon>
        <taxon>Actinomycetota</taxon>
        <taxon>Actinomycetes</taxon>
        <taxon>Propionibacteriales</taxon>
        <taxon>Nocardioidaceae</taxon>
        <taxon>Nocardioides</taxon>
    </lineage>
</organism>
<dbReference type="NCBIfam" id="NF004790">
    <property type="entry name" value="PRK06136.1"/>
    <property type="match status" value="1"/>
</dbReference>
<dbReference type="CDD" id="cd11642">
    <property type="entry name" value="SUMT"/>
    <property type="match status" value="1"/>
</dbReference>
<keyword evidence="14" id="KW-1185">Reference proteome</keyword>
<proteinExistence type="predicted"/>
<dbReference type="PANTHER" id="PTHR45790">
    <property type="entry name" value="SIROHEME SYNTHASE-RELATED"/>
    <property type="match status" value="1"/>
</dbReference>
<keyword evidence="2" id="KW-0169">Cobalamin biosynthesis</keyword>
<dbReference type="InterPro" id="IPR012409">
    <property type="entry name" value="Sirohaem_synth"/>
</dbReference>
<keyword evidence="7" id="KW-0520">NAD</keyword>
<evidence type="ECO:0000256" key="6">
    <source>
        <dbReference type="ARBA" id="ARBA00023002"/>
    </source>
</evidence>
<keyword evidence="4" id="KW-0808">Transferase</keyword>
<sequence>MAADVPTYPVGLRLAGRKVLVVGGGHVAQRRIPTLIAAGADVHVVAREATMAIEGMSDEITLTIRDFEPADLDGAWYAIAATDNADTNAQVAAAAEERRIFCVRSDDASEATAWTPAVGRHDGLTVAVLANREPRRSAAVRDQIMEAMRSGTAIRSDSDTPRTPGVTLVGGGPGDPDLVTIAARNAILSADVVVADRLAPRELLADLAPDVELIDVAKLPRGRYASQEFINEVIVDRAKAGKRVVRFKGGDNFVFGRGYEEIQACNAAGVPVTIIPGLSSSISVPARAGIPVTHRGVTHEFTVISGHIPPGHPDSLVNWSAVAQMQGTVVLLMAVENGPAIAAALVAGGRPAETPVAVVMDGTMPDERVVLSTLGTLAADIAAEGVTPPAIIVIGEVVAVANPEHYGR</sequence>
<comment type="caution">
    <text evidence="13">The sequence shown here is derived from an EMBL/GenBank/DDBJ whole genome shotgun (WGS) entry which is preliminary data.</text>
</comment>
<dbReference type="SUPFAM" id="SSF51735">
    <property type="entry name" value="NAD(P)-binding Rossmann-fold domains"/>
    <property type="match status" value="1"/>
</dbReference>
<comment type="pathway">
    <text evidence="1">Porphyrin-containing compound metabolism; siroheme biosynthesis; sirohydrochlorin from precorrin-2: step 1/1.</text>
</comment>
<protein>
    <submittedName>
        <fullName evidence="13">Uroporphyrinogen-III C-methyltransferase</fullName>
    </submittedName>
</protein>
<evidence type="ECO:0000259" key="12">
    <source>
        <dbReference type="Pfam" id="PF00590"/>
    </source>
</evidence>
<dbReference type="RefSeq" id="WP_188784406.1">
    <property type="nucleotide sequence ID" value="NZ_BMNI01000006.1"/>
</dbReference>
<evidence type="ECO:0000256" key="1">
    <source>
        <dbReference type="ARBA" id="ARBA00005010"/>
    </source>
</evidence>
<dbReference type="InterPro" id="IPR006366">
    <property type="entry name" value="CobA/CysG_C"/>
</dbReference>
<dbReference type="Proteomes" id="UP000655410">
    <property type="component" value="Unassembled WGS sequence"/>
</dbReference>
<dbReference type="SUPFAM" id="SSF53790">
    <property type="entry name" value="Tetrapyrrole methylase"/>
    <property type="match status" value="1"/>
</dbReference>
<keyword evidence="6" id="KW-0560">Oxidoreductase</keyword>
<dbReference type="Gene3D" id="3.30.950.10">
    <property type="entry name" value="Methyltransferase, Cobalt-precorrin-4 Transmethylase, Domain 2"/>
    <property type="match status" value="1"/>
</dbReference>
<dbReference type="Gene3D" id="3.40.1010.10">
    <property type="entry name" value="Cobalt-precorrin-4 Transmethylase, Domain 1"/>
    <property type="match status" value="1"/>
</dbReference>
<evidence type="ECO:0000256" key="9">
    <source>
        <dbReference type="ARBA" id="ARBA00023244"/>
    </source>
</evidence>
<evidence type="ECO:0000256" key="4">
    <source>
        <dbReference type="ARBA" id="ARBA00022679"/>
    </source>
</evidence>
<dbReference type="InterPro" id="IPR006367">
    <property type="entry name" value="Sirohaem_synthase_N"/>
</dbReference>
<keyword evidence="3" id="KW-0489">Methyltransferase</keyword>
<evidence type="ECO:0000256" key="11">
    <source>
        <dbReference type="ARBA" id="ARBA00047561"/>
    </source>
</evidence>
<feature type="domain" description="Tetrapyrrole methylase" evidence="12">
    <location>
        <begin position="166"/>
        <end position="377"/>
    </location>
</feature>
<evidence type="ECO:0000313" key="13">
    <source>
        <dbReference type="EMBL" id="GGO91476.1"/>
    </source>
</evidence>
<keyword evidence="9" id="KW-0627">Porphyrin biosynthesis</keyword>
<dbReference type="PIRSF" id="PIRSF036426">
    <property type="entry name" value="Sirohaem_synth"/>
    <property type="match status" value="1"/>
</dbReference>
<comment type="catalytic activity">
    <reaction evidence="11">
        <text>precorrin-2 + NAD(+) = sirohydrochlorin + NADH + 2 H(+)</text>
        <dbReference type="Rhea" id="RHEA:15613"/>
        <dbReference type="ChEBI" id="CHEBI:15378"/>
        <dbReference type="ChEBI" id="CHEBI:57540"/>
        <dbReference type="ChEBI" id="CHEBI:57945"/>
        <dbReference type="ChEBI" id="CHEBI:58351"/>
        <dbReference type="ChEBI" id="CHEBI:58827"/>
        <dbReference type="EC" id="1.3.1.76"/>
    </reaction>
</comment>